<feature type="transmembrane region" description="Helical" evidence="8">
    <location>
        <begin position="28"/>
        <end position="45"/>
    </location>
</feature>
<dbReference type="SUPFAM" id="SSF51306">
    <property type="entry name" value="LexA/Signal peptidase"/>
    <property type="match status" value="1"/>
</dbReference>
<reference evidence="11 12" key="1">
    <citation type="submission" date="2019-07" db="EMBL/GenBank/DDBJ databases">
        <title>Caenimonas sedimenti sp. nov., isolated from activated sludge.</title>
        <authorList>
            <person name="Xu J."/>
        </authorList>
    </citation>
    <scope>NUCLEOTIDE SEQUENCE [LARGE SCALE GENOMIC DNA]</scope>
    <source>
        <strain evidence="11 12">HX-9-20</strain>
    </source>
</reference>
<dbReference type="EMBL" id="VOBQ01000017">
    <property type="protein sequence ID" value="TWO68995.1"/>
    <property type="molecule type" value="Genomic_DNA"/>
</dbReference>
<evidence type="ECO:0000256" key="5">
    <source>
        <dbReference type="ARBA" id="ARBA00022670"/>
    </source>
</evidence>
<dbReference type="PROSITE" id="PS00760">
    <property type="entry name" value="SPASE_I_2"/>
    <property type="match status" value="1"/>
</dbReference>
<dbReference type="InterPro" id="IPR019758">
    <property type="entry name" value="Pept_S26A_signal_pept_1_CS"/>
</dbReference>
<dbReference type="PRINTS" id="PR00727">
    <property type="entry name" value="LEADERPTASE"/>
</dbReference>
<dbReference type="GO" id="GO:0009003">
    <property type="term" value="F:signal peptidase activity"/>
    <property type="evidence" value="ECO:0007669"/>
    <property type="project" value="UniProtKB-EC"/>
</dbReference>
<dbReference type="GO" id="GO:0004252">
    <property type="term" value="F:serine-type endopeptidase activity"/>
    <property type="evidence" value="ECO:0007669"/>
    <property type="project" value="InterPro"/>
</dbReference>
<organism evidence="11 12">
    <name type="scientific">Caenimonas sedimenti</name>
    <dbReference type="NCBI Taxonomy" id="2596921"/>
    <lineage>
        <taxon>Bacteria</taxon>
        <taxon>Pseudomonadati</taxon>
        <taxon>Pseudomonadota</taxon>
        <taxon>Betaproteobacteria</taxon>
        <taxon>Burkholderiales</taxon>
        <taxon>Comamonadaceae</taxon>
        <taxon>Caenimonas</taxon>
    </lineage>
</organism>
<keyword evidence="8" id="KW-1133">Transmembrane helix</keyword>
<proteinExistence type="inferred from homology"/>
<evidence type="ECO:0000256" key="3">
    <source>
        <dbReference type="ARBA" id="ARBA00013208"/>
    </source>
</evidence>
<evidence type="ECO:0000256" key="7">
    <source>
        <dbReference type="PIRSR" id="PIRSR600223-1"/>
    </source>
</evidence>
<sequence>MQFVTAAVLAAFAGYAGAWYFEMVEGNFALLLFLATVVTGVYWVAERLWFLPQRRRQAQALEARHEERTAALAAQGIKTTADADVAEERQRILMQPWWLDWTAGLFPVIIAVFVLRSFLFEPFKIPSGSMIPTLLVGDLILVNKFTYGLRLPVLHTRLTGGTPPARGDVMVFRYPPKPSLDYIKRVVGIPGDQVAYLNKRLTINGVPVPTTQLPEYFDQDAMRYFKHFEESLGERKHRLLTDDERPAFIPGTEDFPFKGNCRYSVEGVVCKVPEGQYFVMGDNRDNSLDSRYWGFVPDRNIVGKAFLIWMNFGNLKRIGAFN</sequence>
<comment type="caution">
    <text evidence="9">Lacks conserved residue(s) required for the propagation of feature annotation.</text>
</comment>
<keyword evidence="12" id="KW-1185">Reference proteome</keyword>
<evidence type="ECO:0000313" key="11">
    <source>
        <dbReference type="EMBL" id="TWO68995.1"/>
    </source>
</evidence>
<dbReference type="CDD" id="cd06530">
    <property type="entry name" value="S26_SPase_I"/>
    <property type="match status" value="1"/>
</dbReference>
<dbReference type="PANTHER" id="PTHR43390:SF1">
    <property type="entry name" value="CHLOROPLAST PROCESSING PEPTIDASE"/>
    <property type="match status" value="1"/>
</dbReference>
<protein>
    <recommendedName>
        <fullName evidence="4 8">Signal peptidase I</fullName>
        <ecNumber evidence="3 8">3.4.21.89</ecNumber>
    </recommendedName>
</protein>
<comment type="similarity">
    <text evidence="2 9">Belongs to the peptidase S26 family.</text>
</comment>
<accession>A0A562ZKZ4</accession>
<dbReference type="NCBIfam" id="TIGR02227">
    <property type="entry name" value="sigpep_I_bact"/>
    <property type="match status" value="1"/>
</dbReference>
<evidence type="ECO:0000256" key="4">
    <source>
        <dbReference type="ARBA" id="ARBA00019232"/>
    </source>
</evidence>
<dbReference type="InterPro" id="IPR019756">
    <property type="entry name" value="Pept_S26A_signal_pept_1_Ser-AS"/>
</dbReference>
<dbReference type="PANTHER" id="PTHR43390">
    <property type="entry name" value="SIGNAL PEPTIDASE I"/>
    <property type="match status" value="1"/>
</dbReference>
<comment type="subcellular location">
    <subcellularLocation>
        <location evidence="9">Membrane</location>
        <topology evidence="9">Single-pass type II membrane protein</topology>
    </subcellularLocation>
</comment>
<evidence type="ECO:0000256" key="8">
    <source>
        <dbReference type="RuleBase" id="RU003993"/>
    </source>
</evidence>
<keyword evidence="8" id="KW-0812">Transmembrane</keyword>
<dbReference type="InterPro" id="IPR036286">
    <property type="entry name" value="LexA/Signal_pep-like_sf"/>
</dbReference>
<name>A0A562ZKZ4_9BURK</name>
<feature type="active site" evidence="7">
    <location>
        <position position="184"/>
    </location>
</feature>
<dbReference type="Proteomes" id="UP000318199">
    <property type="component" value="Unassembled WGS sequence"/>
</dbReference>
<evidence type="ECO:0000259" key="10">
    <source>
        <dbReference type="Pfam" id="PF10502"/>
    </source>
</evidence>
<dbReference type="EC" id="3.4.21.89" evidence="3 8"/>
<evidence type="ECO:0000256" key="6">
    <source>
        <dbReference type="ARBA" id="ARBA00022801"/>
    </source>
</evidence>
<gene>
    <name evidence="11" type="primary">lepB</name>
    <name evidence="11" type="ORF">FN976_21325</name>
</gene>
<keyword evidence="6 8" id="KW-0378">Hydrolase</keyword>
<feature type="transmembrane region" description="Helical" evidence="8">
    <location>
        <begin position="98"/>
        <end position="119"/>
    </location>
</feature>
<dbReference type="PROSITE" id="PS00501">
    <property type="entry name" value="SPASE_I_1"/>
    <property type="match status" value="1"/>
</dbReference>
<dbReference type="PROSITE" id="PS00761">
    <property type="entry name" value="SPASE_I_3"/>
    <property type="match status" value="1"/>
</dbReference>
<evidence type="ECO:0000256" key="9">
    <source>
        <dbReference type="RuleBase" id="RU362042"/>
    </source>
</evidence>
<comment type="catalytic activity">
    <reaction evidence="1 8">
        <text>Cleavage of hydrophobic, N-terminal signal or leader sequences from secreted and periplasmic proteins.</text>
        <dbReference type="EC" id="3.4.21.89"/>
    </reaction>
</comment>
<dbReference type="AlphaFoldDB" id="A0A562ZKZ4"/>
<dbReference type="RefSeq" id="WP_145895148.1">
    <property type="nucleotide sequence ID" value="NZ_VOBQ01000017.1"/>
</dbReference>
<dbReference type="OrthoDB" id="9815782at2"/>
<keyword evidence="5 8" id="KW-0645">Protease</keyword>
<keyword evidence="8" id="KW-0472">Membrane</keyword>
<evidence type="ECO:0000256" key="2">
    <source>
        <dbReference type="ARBA" id="ARBA00009370"/>
    </source>
</evidence>
<dbReference type="GO" id="GO:0016020">
    <property type="term" value="C:membrane"/>
    <property type="evidence" value="ECO:0007669"/>
    <property type="project" value="UniProtKB-SubCell"/>
</dbReference>
<dbReference type="Gene3D" id="2.10.109.10">
    <property type="entry name" value="Umud Fragment, subunit A"/>
    <property type="match status" value="1"/>
</dbReference>
<dbReference type="InterPro" id="IPR000223">
    <property type="entry name" value="Pept_S26A_signal_pept_1"/>
</dbReference>
<feature type="active site" evidence="7">
    <location>
        <position position="129"/>
    </location>
</feature>
<dbReference type="GO" id="GO:0006465">
    <property type="term" value="P:signal peptide processing"/>
    <property type="evidence" value="ECO:0007669"/>
    <property type="project" value="InterPro"/>
</dbReference>
<dbReference type="InterPro" id="IPR019757">
    <property type="entry name" value="Pept_S26A_signal_pept_1_Lys-AS"/>
</dbReference>
<feature type="domain" description="Peptidase S26" evidence="10">
    <location>
        <begin position="99"/>
        <end position="310"/>
    </location>
</feature>
<dbReference type="Pfam" id="PF10502">
    <property type="entry name" value="Peptidase_S26"/>
    <property type="match status" value="1"/>
</dbReference>
<dbReference type="InterPro" id="IPR019533">
    <property type="entry name" value="Peptidase_S26"/>
</dbReference>
<comment type="caution">
    <text evidence="11">The sequence shown here is derived from an EMBL/GenBank/DDBJ whole genome shotgun (WGS) entry which is preliminary data.</text>
</comment>
<evidence type="ECO:0000313" key="12">
    <source>
        <dbReference type="Proteomes" id="UP000318199"/>
    </source>
</evidence>
<evidence type="ECO:0000256" key="1">
    <source>
        <dbReference type="ARBA" id="ARBA00000677"/>
    </source>
</evidence>